<dbReference type="AlphaFoldDB" id="A0A7W8D746"/>
<dbReference type="Pfam" id="PF05746">
    <property type="entry name" value="DALR_1"/>
    <property type="match status" value="1"/>
</dbReference>
<reference evidence="13 14" key="1">
    <citation type="submission" date="2020-08" db="EMBL/GenBank/DDBJ databases">
        <title>Genomic Encyclopedia of Type Strains, Phase IV (KMG-IV): sequencing the most valuable type-strain genomes for metagenomic binning, comparative biology and taxonomic classification.</title>
        <authorList>
            <person name="Goeker M."/>
        </authorList>
    </citation>
    <scope>NUCLEOTIDE SEQUENCE [LARGE SCALE GENOMIC DNA]</scope>
    <source>
        <strain evidence="13 14">DSM 24163</strain>
    </source>
</reference>
<dbReference type="GO" id="GO:0004814">
    <property type="term" value="F:arginine-tRNA ligase activity"/>
    <property type="evidence" value="ECO:0007669"/>
    <property type="project" value="InterPro"/>
</dbReference>
<evidence type="ECO:0000256" key="1">
    <source>
        <dbReference type="ARBA" id="ARBA00004496"/>
    </source>
</evidence>
<keyword evidence="7 11" id="KW-0067">ATP-binding</keyword>
<dbReference type="PRINTS" id="PR01045">
    <property type="entry name" value="TRNASYNTHGB"/>
</dbReference>
<gene>
    <name evidence="11" type="primary">glyS</name>
    <name evidence="13" type="ORF">HNQ52_002697</name>
</gene>
<dbReference type="PROSITE" id="PS50861">
    <property type="entry name" value="AA_TRNA_LIGASE_II_GLYAB"/>
    <property type="match status" value="1"/>
</dbReference>
<evidence type="ECO:0000256" key="5">
    <source>
        <dbReference type="ARBA" id="ARBA00022598"/>
    </source>
</evidence>
<evidence type="ECO:0000256" key="9">
    <source>
        <dbReference type="ARBA" id="ARBA00023146"/>
    </source>
</evidence>
<dbReference type="Pfam" id="PF02092">
    <property type="entry name" value="tRNA_synt_2f"/>
    <property type="match status" value="1"/>
</dbReference>
<evidence type="ECO:0000313" key="13">
    <source>
        <dbReference type="EMBL" id="MBB5209134.1"/>
    </source>
</evidence>
<dbReference type="PANTHER" id="PTHR30075:SF2">
    <property type="entry name" value="GLYCINE--TRNA LIGASE, CHLOROPLASTIC_MITOCHONDRIAL 2"/>
    <property type="match status" value="1"/>
</dbReference>
<dbReference type="GO" id="GO:0004820">
    <property type="term" value="F:glycine-tRNA ligase activity"/>
    <property type="evidence" value="ECO:0007669"/>
    <property type="project" value="UniProtKB-UniRule"/>
</dbReference>
<dbReference type="GO" id="GO:0005524">
    <property type="term" value="F:ATP binding"/>
    <property type="evidence" value="ECO:0007669"/>
    <property type="project" value="UniProtKB-UniRule"/>
</dbReference>
<evidence type="ECO:0000256" key="2">
    <source>
        <dbReference type="ARBA" id="ARBA00008226"/>
    </source>
</evidence>
<dbReference type="HAMAP" id="MF_00255">
    <property type="entry name" value="Gly_tRNA_synth_beta"/>
    <property type="match status" value="1"/>
</dbReference>
<keyword evidence="8 11" id="KW-0648">Protein biosynthesis</keyword>
<keyword evidence="4 11" id="KW-0963">Cytoplasm</keyword>
<comment type="caution">
    <text evidence="13">The sequence shown here is derived from an EMBL/GenBank/DDBJ whole genome shotgun (WGS) entry which is preliminary data.</text>
</comment>
<organism evidence="13 14">
    <name type="scientific">Chiayiivirga flava</name>
    <dbReference type="NCBI Taxonomy" id="659595"/>
    <lineage>
        <taxon>Bacteria</taxon>
        <taxon>Pseudomonadati</taxon>
        <taxon>Pseudomonadota</taxon>
        <taxon>Gammaproteobacteria</taxon>
        <taxon>Lysobacterales</taxon>
        <taxon>Lysobacteraceae</taxon>
        <taxon>Chiayiivirga</taxon>
    </lineage>
</organism>
<dbReference type="PANTHER" id="PTHR30075">
    <property type="entry name" value="GLYCYL-TRNA SYNTHETASE"/>
    <property type="match status" value="1"/>
</dbReference>
<keyword evidence="14" id="KW-1185">Reference proteome</keyword>
<evidence type="ECO:0000256" key="7">
    <source>
        <dbReference type="ARBA" id="ARBA00022840"/>
    </source>
</evidence>
<dbReference type="Proteomes" id="UP000521199">
    <property type="component" value="Unassembled WGS sequence"/>
</dbReference>
<dbReference type="InterPro" id="IPR006194">
    <property type="entry name" value="Gly-tRNA-synth_heterodimer"/>
</dbReference>
<comment type="subcellular location">
    <subcellularLocation>
        <location evidence="1 11">Cytoplasm</location>
    </subcellularLocation>
</comment>
<keyword evidence="5 11" id="KW-0436">Ligase</keyword>
<comment type="subunit">
    <text evidence="3 11">Tetramer of two alpha and two beta subunits.</text>
</comment>
<dbReference type="InterPro" id="IPR008909">
    <property type="entry name" value="DALR_anticod-bd"/>
</dbReference>
<evidence type="ECO:0000259" key="12">
    <source>
        <dbReference type="Pfam" id="PF05746"/>
    </source>
</evidence>
<dbReference type="SUPFAM" id="SSF109604">
    <property type="entry name" value="HD-domain/PDEase-like"/>
    <property type="match status" value="1"/>
</dbReference>
<accession>A0A7W8D746</accession>
<proteinExistence type="inferred from homology"/>
<dbReference type="NCBIfam" id="TIGR00211">
    <property type="entry name" value="glyS"/>
    <property type="match status" value="1"/>
</dbReference>
<dbReference type="InterPro" id="IPR015944">
    <property type="entry name" value="Gly-tRNA-synth_bsu"/>
</dbReference>
<comment type="similarity">
    <text evidence="2 11">Belongs to the class-II aminoacyl-tRNA synthetase family.</text>
</comment>
<evidence type="ECO:0000256" key="8">
    <source>
        <dbReference type="ARBA" id="ARBA00022917"/>
    </source>
</evidence>
<dbReference type="GO" id="GO:0006426">
    <property type="term" value="P:glycyl-tRNA aminoacylation"/>
    <property type="evidence" value="ECO:0007669"/>
    <property type="project" value="UniProtKB-UniRule"/>
</dbReference>
<dbReference type="GO" id="GO:0005829">
    <property type="term" value="C:cytosol"/>
    <property type="evidence" value="ECO:0007669"/>
    <property type="project" value="TreeGrafter"/>
</dbReference>
<keyword evidence="9 11" id="KW-0030">Aminoacyl-tRNA synthetase</keyword>
<evidence type="ECO:0000313" key="14">
    <source>
        <dbReference type="Proteomes" id="UP000521199"/>
    </source>
</evidence>
<evidence type="ECO:0000256" key="11">
    <source>
        <dbReference type="HAMAP-Rule" id="MF_00255"/>
    </source>
</evidence>
<evidence type="ECO:0000256" key="10">
    <source>
        <dbReference type="ARBA" id="ARBA00047937"/>
    </source>
</evidence>
<feature type="domain" description="DALR anticodon binding" evidence="12">
    <location>
        <begin position="616"/>
        <end position="710"/>
    </location>
</feature>
<comment type="catalytic activity">
    <reaction evidence="10 11">
        <text>tRNA(Gly) + glycine + ATP = glycyl-tRNA(Gly) + AMP + diphosphate</text>
        <dbReference type="Rhea" id="RHEA:16013"/>
        <dbReference type="Rhea" id="RHEA-COMP:9664"/>
        <dbReference type="Rhea" id="RHEA-COMP:9683"/>
        <dbReference type="ChEBI" id="CHEBI:30616"/>
        <dbReference type="ChEBI" id="CHEBI:33019"/>
        <dbReference type="ChEBI" id="CHEBI:57305"/>
        <dbReference type="ChEBI" id="CHEBI:78442"/>
        <dbReference type="ChEBI" id="CHEBI:78522"/>
        <dbReference type="ChEBI" id="CHEBI:456215"/>
        <dbReference type="EC" id="6.1.1.14"/>
    </reaction>
</comment>
<dbReference type="EMBL" id="JACHHP010000005">
    <property type="protein sequence ID" value="MBB5209134.1"/>
    <property type="molecule type" value="Genomic_DNA"/>
</dbReference>
<dbReference type="GO" id="GO:0006420">
    <property type="term" value="P:arginyl-tRNA aminoacylation"/>
    <property type="evidence" value="ECO:0007669"/>
    <property type="project" value="InterPro"/>
</dbReference>
<sequence>MSAPTQSLLIELGTEELPVKALPGLADAFLAGIRTGLEKRGIGFDADSARVLYTPRRIAVIVDAVQAQQPEQRSEVLGPAVNVALTADGQPSPALLGFAGKNGVDWTALERIATDKGERFVFRAVKPGASTVSLLQEILHEAVKGLPIPKPMRWGDHDHAFARPLHWLVLLFGDQVVDCVLFGIKSDRMSRGHRFHHGKAVWIADAGSYVDALRGACVLADPQEREARIRSSVGAMAQQAGGHARIDEGILAEVNCLTEWPHPVLCSFERDFLAVPQEALIATMEANQKFFPVLDSAGRLTEQFIGVANIESRNVDEVRKGYERVIRPRFADARFFFDEDRKQGLEAMNAGLANVTYQQKLGSVADKVARVAALAEVVASAVGVDPAQARRAAELSKADLQSRLVNEFPELQGIAGRHYAIDAGESKEIALAIDEAYRPRFAGDDIALSPLGKVLAIAERLDTLAGGFAAGLKPTGNKDAFALRRNALGLARTIIESGFEFDLLAILAHAGKLSAEATVAVHTRDLHAKIAAAKKDGVQALAAATAEWVADEHFLARDIYDFMLDRLRSYYADKNVPATHFNAVAELRPSSLYDFDSRIDAIGLFAQLPEAEALAAANKRIRNILRKTDEAIPHDIDRNLLKEPAESALAEALFAAEGDTGAELAHHDYVSVLKRLALLRGPIDAFFDGVMVMADDAHLRRNRLALLKRLSDRFLAVADVSLLATG</sequence>
<evidence type="ECO:0000256" key="6">
    <source>
        <dbReference type="ARBA" id="ARBA00022741"/>
    </source>
</evidence>
<evidence type="ECO:0000256" key="4">
    <source>
        <dbReference type="ARBA" id="ARBA00022490"/>
    </source>
</evidence>
<dbReference type="RefSeq" id="WP_183961682.1">
    <property type="nucleotide sequence ID" value="NZ_JACHHP010000005.1"/>
</dbReference>
<evidence type="ECO:0000256" key="3">
    <source>
        <dbReference type="ARBA" id="ARBA00011209"/>
    </source>
</evidence>
<keyword evidence="6 11" id="KW-0547">Nucleotide-binding</keyword>
<protein>
    <recommendedName>
        <fullName evidence="11">Glycine--tRNA ligase beta subunit</fullName>
        <ecNumber evidence="11">6.1.1.14</ecNumber>
    </recommendedName>
    <alternativeName>
        <fullName evidence="11">Glycyl-tRNA synthetase beta subunit</fullName>
        <shortName evidence="11">GlyRS</shortName>
    </alternativeName>
</protein>
<name>A0A7W8D746_9GAMM</name>
<dbReference type="EC" id="6.1.1.14" evidence="11"/>